<feature type="domain" description="Histidine kinase/HSP90-like ATPase" evidence="2">
    <location>
        <begin position="10"/>
        <end position="131"/>
    </location>
</feature>
<organism evidence="3 4">
    <name type="scientific">Desulfocurvibacter africanus PCS</name>
    <dbReference type="NCBI Taxonomy" id="1262666"/>
    <lineage>
        <taxon>Bacteria</taxon>
        <taxon>Pseudomonadati</taxon>
        <taxon>Thermodesulfobacteriota</taxon>
        <taxon>Desulfovibrionia</taxon>
        <taxon>Desulfovibrionales</taxon>
        <taxon>Desulfovibrionaceae</taxon>
        <taxon>Desulfocurvibacter</taxon>
    </lineage>
</organism>
<evidence type="ECO:0000256" key="1">
    <source>
        <dbReference type="ARBA" id="ARBA00022527"/>
    </source>
</evidence>
<dbReference type="RefSeq" id="WP_005989599.1">
    <property type="nucleotide sequence ID" value="NZ_AOSV01000040.1"/>
</dbReference>
<keyword evidence="1" id="KW-0723">Serine/threonine-protein kinase</keyword>
<dbReference type="EMBL" id="AOSV01000040">
    <property type="protein sequence ID" value="EMG35668.1"/>
    <property type="molecule type" value="Genomic_DNA"/>
</dbReference>
<evidence type="ECO:0000313" key="3">
    <source>
        <dbReference type="EMBL" id="EMG35668.1"/>
    </source>
</evidence>
<dbReference type="CDD" id="cd16936">
    <property type="entry name" value="HATPase_RsbW-like"/>
    <property type="match status" value="1"/>
</dbReference>
<dbReference type="PANTHER" id="PTHR35526:SF3">
    <property type="entry name" value="ANTI-SIGMA-F FACTOR RSBW"/>
    <property type="match status" value="1"/>
</dbReference>
<gene>
    <name evidence="3" type="ORF">PCS_03495</name>
</gene>
<dbReference type="InterPro" id="IPR003594">
    <property type="entry name" value="HATPase_dom"/>
</dbReference>
<dbReference type="InterPro" id="IPR050267">
    <property type="entry name" value="Anti-sigma-factor_SerPK"/>
</dbReference>
<dbReference type="Gene3D" id="3.30.565.10">
    <property type="entry name" value="Histidine kinase-like ATPase, C-terminal domain"/>
    <property type="match status" value="1"/>
</dbReference>
<sequence length="145" mass="16348">MEEYFLRTMAAPHQARKLSKTAVFLLRQYLLDEELLHDIDLALCEACFNVVMHAYPDGHLGDVEITVRLEPEGFVELRVADWGRGLDWERVRFENPGTSAESGRGLFILRKLADALEYGSAEGKNQVVIRKNIGSSAWKNSASIP</sequence>
<dbReference type="AlphaFoldDB" id="M5Q0H0"/>
<dbReference type="OrthoDB" id="163538at2"/>
<dbReference type="InterPro" id="IPR036890">
    <property type="entry name" value="HATPase_C_sf"/>
</dbReference>
<dbReference type="GO" id="GO:0004674">
    <property type="term" value="F:protein serine/threonine kinase activity"/>
    <property type="evidence" value="ECO:0007669"/>
    <property type="project" value="UniProtKB-KW"/>
</dbReference>
<reference evidence="3 4" key="1">
    <citation type="journal article" date="2013" name="Genome Announc.">
        <title>Draft Genome Sequence for Desulfovibrio africanus Strain PCS.</title>
        <authorList>
            <person name="Brown S.D."/>
            <person name="Utturkar S.M."/>
            <person name="Arkin A.P."/>
            <person name="Deutschbauer A.M."/>
            <person name="Elias D.A."/>
            <person name="Hazen T.C."/>
            <person name="Chakraborty R."/>
        </authorList>
    </citation>
    <scope>NUCLEOTIDE SEQUENCE [LARGE SCALE GENOMIC DNA]</scope>
    <source>
        <strain evidence="3 4">PCS</strain>
    </source>
</reference>
<dbReference type="PATRIC" id="fig|1262666.3.peg.3558"/>
<dbReference type="Proteomes" id="UP000011922">
    <property type="component" value="Unassembled WGS sequence"/>
</dbReference>
<protein>
    <submittedName>
        <fullName evidence="3">Anti-sigma regulatory factor (Ser/Thr protein kinase)</fullName>
    </submittedName>
</protein>
<dbReference type="SUPFAM" id="SSF55874">
    <property type="entry name" value="ATPase domain of HSP90 chaperone/DNA topoisomerase II/histidine kinase"/>
    <property type="match status" value="1"/>
</dbReference>
<proteinExistence type="predicted"/>
<dbReference type="PANTHER" id="PTHR35526">
    <property type="entry name" value="ANTI-SIGMA-F FACTOR RSBW-RELATED"/>
    <property type="match status" value="1"/>
</dbReference>
<name>M5Q0H0_DESAF</name>
<keyword evidence="3" id="KW-0808">Transferase</keyword>
<comment type="caution">
    <text evidence="3">The sequence shown here is derived from an EMBL/GenBank/DDBJ whole genome shotgun (WGS) entry which is preliminary data.</text>
</comment>
<evidence type="ECO:0000313" key="4">
    <source>
        <dbReference type="Proteomes" id="UP000011922"/>
    </source>
</evidence>
<keyword evidence="3" id="KW-0418">Kinase</keyword>
<evidence type="ECO:0000259" key="2">
    <source>
        <dbReference type="Pfam" id="PF13581"/>
    </source>
</evidence>
<dbReference type="Pfam" id="PF13581">
    <property type="entry name" value="HATPase_c_2"/>
    <property type="match status" value="1"/>
</dbReference>
<accession>M5Q0H0</accession>